<keyword evidence="2" id="KW-0472">Membrane</keyword>
<dbReference type="Proteomes" id="UP000613840">
    <property type="component" value="Unassembled WGS sequence"/>
</dbReference>
<keyword evidence="2" id="KW-1133">Transmembrane helix</keyword>
<name>A0A917S157_9ACTN</name>
<dbReference type="RefSeq" id="WP_188893313.1">
    <property type="nucleotide sequence ID" value="NZ_BMMZ01000001.1"/>
</dbReference>
<gene>
    <name evidence="4" type="ORF">GCM10011575_02040</name>
</gene>
<reference evidence="4" key="2">
    <citation type="submission" date="2020-09" db="EMBL/GenBank/DDBJ databases">
        <authorList>
            <person name="Sun Q."/>
            <person name="Zhou Y."/>
        </authorList>
    </citation>
    <scope>NUCLEOTIDE SEQUENCE</scope>
    <source>
        <strain evidence="4">CGMCC 4.7306</strain>
    </source>
</reference>
<reference evidence="4" key="1">
    <citation type="journal article" date="2014" name="Int. J. Syst. Evol. Microbiol.">
        <title>Complete genome sequence of Corynebacterium casei LMG S-19264T (=DSM 44701T), isolated from a smear-ripened cheese.</title>
        <authorList>
            <consortium name="US DOE Joint Genome Institute (JGI-PGF)"/>
            <person name="Walter F."/>
            <person name="Albersmeier A."/>
            <person name="Kalinowski J."/>
            <person name="Ruckert C."/>
        </authorList>
    </citation>
    <scope>NUCLEOTIDE SEQUENCE</scope>
    <source>
        <strain evidence="4">CGMCC 4.7306</strain>
    </source>
</reference>
<feature type="compositionally biased region" description="Polar residues" evidence="1">
    <location>
        <begin position="19"/>
        <end position="28"/>
    </location>
</feature>
<accession>A0A917S157</accession>
<evidence type="ECO:0000256" key="2">
    <source>
        <dbReference type="SAM" id="Phobius"/>
    </source>
</evidence>
<keyword evidence="2" id="KW-0812">Transmembrane</keyword>
<feature type="region of interest" description="Disordered" evidence="1">
    <location>
        <begin position="1"/>
        <end position="48"/>
    </location>
</feature>
<organism evidence="4 5">
    <name type="scientific">Microlunatus endophyticus</name>
    <dbReference type="NCBI Taxonomy" id="1716077"/>
    <lineage>
        <taxon>Bacteria</taxon>
        <taxon>Bacillati</taxon>
        <taxon>Actinomycetota</taxon>
        <taxon>Actinomycetes</taxon>
        <taxon>Propionibacteriales</taxon>
        <taxon>Propionibacteriaceae</taxon>
        <taxon>Microlunatus</taxon>
    </lineage>
</organism>
<evidence type="ECO:0000313" key="4">
    <source>
        <dbReference type="EMBL" id="GGL47750.1"/>
    </source>
</evidence>
<protein>
    <recommendedName>
        <fullName evidence="3">DUF2510 domain-containing protein</fullName>
    </recommendedName>
</protein>
<evidence type="ECO:0000313" key="5">
    <source>
        <dbReference type="Proteomes" id="UP000613840"/>
    </source>
</evidence>
<feature type="compositionally biased region" description="Low complexity" evidence="1">
    <location>
        <begin position="109"/>
        <end position="122"/>
    </location>
</feature>
<feature type="domain" description="DUF2510" evidence="3">
    <location>
        <begin position="3"/>
        <end position="35"/>
    </location>
</feature>
<sequence length="301" mass="31708">MSGWYPDPGGQPDRYRYWSGTSWSQEMSSDPADPAPGTPGHRRPATADEHRHYSGVAFGVAALTLVVVVASTVGIIRRVADPDQFGAEVGSAPSAGTGHSPSAAPDGPSTTAAASRSTAATSGLSCPAGRPAELAPHPMDGSVHGGRLAMPRVPGYSAPGPEYMLSWMSDTEGISQTTEPGWESIFAVGELQRAGNFGTVRDAAHASMECAMRTDWYLHLTGHKSVQDAPISIDGHTAWILTWRVYDDTPGLSVRGDQLTFVAVDDGRNDAYSMWCGMVPLGDTSRAALDEKVLAQLRVGG</sequence>
<dbReference type="InterPro" id="IPR018929">
    <property type="entry name" value="DUF2510"/>
</dbReference>
<comment type="caution">
    <text evidence="4">The sequence shown here is derived from an EMBL/GenBank/DDBJ whole genome shotgun (WGS) entry which is preliminary data.</text>
</comment>
<evidence type="ECO:0000259" key="3">
    <source>
        <dbReference type="Pfam" id="PF10708"/>
    </source>
</evidence>
<dbReference type="Pfam" id="PF10708">
    <property type="entry name" value="DUF2510"/>
    <property type="match status" value="1"/>
</dbReference>
<evidence type="ECO:0000256" key="1">
    <source>
        <dbReference type="SAM" id="MobiDB-lite"/>
    </source>
</evidence>
<feature type="region of interest" description="Disordered" evidence="1">
    <location>
        <begin position="85"/>
        <end position="146"/>
    </location>
</feature>
<feature type="transmembrane region" description="Helical" evidence="2">
    <location>
        <begin position="56"/>
        <end position="76"/>
    </location>
</feature>
<keyword evidence="5" id="KW-1185">Reference proteome</keyword>
<proteinExistence type="predicted"/>
<dbReference type="EMBL" id="BMMZ01000001">
    <property type="protein sequence ID" value="GGL47750.1"/>
    <property type="molecule type" value="Genomic_DNA"/>
</dbReference>
<dbReference type="AlphaFoldDB" id="A0A917S157"/>